<dbReference type="Gene3D" id="1.10.10.60">
    <property type="entry name" value="Homeodomain-like"/>
    <property type="match status" value="1"/>
</dbReference>
<protein>
    <recommendedName>
        <fullName evidence="2">HTH psq-type domain-containing protein</fullName>
    </recommendedName>
</protein>
<evidence type="ECO:0000256" key="1">
    <source>
        <dbReference type="ARBA" id="ARBA00004123"/>
    </source>
</evidence>
<dbReference type="SUPFAM" id="SSF46689">
    <property type="entry name" value="Homeodomain-like"/>
    <property type="match status" value="1"/>
</dbReference>
<dbReference type="InterPro" id="IPR009057">
    <property type="entry name" value="Homeodomain-like_sf"/>
</dbReference>
<dbReference type="GO" id="GO:0003677">
    <property type="term" value="F:DNA binding"/>
    <property type="evidence" value="ECO:0007669"/>
    <property type="project" value="InterPro"/>
</dbReference>
<dbReference type="EMBL" id="BMAU01021353">
    <property type="protein sequence ID" value="GFY19700.1"/>
    <property type="molecule type" value="Genomic_DNA"/>
</dbReference>
<dbReference type="InterPro" id="IPR007889">
    <property type="entry name" value="HTH_Psq"/>
</dbReference>
<dbReference type="Pfam" id="PF04218">
    <property type="entry name" value="CENP-B_N"/>
    <property type="match status" value="1"/>
</dbReference>
<proteinExistence type="predicted"/>
<reference evidence="3" key="1">
    <citation type="submission" date="2020-08" db="EMBL/GenBank/DDBJ databases">
        <title>Multicomponent nature underlies the extraordinary mechanical properties of spider dragline silk.</title>
        <authorList>
            <person name="Kono N."/>
            <person name="Nakamura H."/>
            <person name="Mori M."/>
            <person name="Yoshida Y."/>
            <person name="Ohtoshi R."/>
            <person name="Malay A.D."/>
            <person name="Moran D.A.P."/>
            <person name="Tomita M."/>
            <person name="Numata K."/>
            <person name="Arakawa K."/>
        </authorList>
    </citation>
    <scope>NUCLEOTIDE SEQUENCE</scope>
</reference>
<dbReference type="Proteomes" id="UP000887159">
    <property type="component" value="Unassembled WGS sequence"/>
</dbReference>
<sequence>MKIEQQGKEFSLETKILVIRILDTGECQSQIGAALNLVTSTISTILENKEKILSSATATTTGSATGITRSRNNKIEEMGKNDFLYGLTTKLNAICP</sequence>
<feature type="domain" description="HTH psq-type" evidence="2">
    <location>
        <begin position="13"/>
        <end position="55"/>
    </location>
</feature>
<name>A0A8X6VSF8_TRICX</name>
<evidence type="ECO:0000313" key="4">
    <source>
        <dbReference type="Proteomes" id="UP000887159"/>
    </source>
</evidence>
<dbReference type="GO" id="GO:0005634">
    <property type="term" value="C:nucleus"/>
    <property type="evidence" value="ECO:0007669"/>
    <property type="project" value="UniProtKB-SubCell"/>
</dbReference>
<comment type="subcellular location">
    <subcellularLocation>
        <location evidence="1">Nucleus</location>
    </subcellularLocation>
</comment>
<organism evidence="3 4">
    <name type="scientific">Trichonephila clavipes</name>
    <name type="common">Golden silk orbweaver</name>
    <name type="synonym">Nephila clavipes</name>
    <dbReference type="NCBI Taxonomy" id="2585209"/>
    <lineage>
        <taxon>Eukaryota</taxon>
        <taxon>Metazoa</taxon>
        <taxon>Ecdysozoa</taxon>
        <taxon>Arthropoda</taxon>
        <taxon>Chelicerata</taxon>
        <taxon>Arachnida</taxon>
        <taxon>Araneae</taxon>
        <taxon>Araneomorphae</taxon>
        <taxon>Entelegynae</taxon>
        <taxon>Araneoidea</taxon>
        <taxon>Nephilidae</taxon>
        <taxon>Trichonephila</taxon>
    </lineage>
</organism>
<gene>
    <name evidence="3" type="ORF">TNCV_4648721</name>
</gene>
<keyword evidence="4" id="KW-1185">Reference proteome</keyword>
<comment type="caution">
    <text evidence="3">The sequence shown here is derived from an EMBL/GenBank/DDBJ whole genome shotgun (WGS) entry which is preliminary data.</text>
</comment>
<evidence type="ECO:0000259" key="2">
    <source>
        <dbReference type="Pfam" id="PF04218"/>
    </source>
</evidence>
<evidence type="ECO:0000313" key="3">
    <source>
        <dbReference type="EMBL" id="GFY19700.1"/>
    </source>
</evidence>
<accession>A0A8X6VSF8</accession>
<dbReference type="AlphaFoldDB" id="A0A8X6VSF8"/>